<dbReference type="PANTHER" id="PTHR33198">
    <property type="entry name" value="ANK_REP_REGION DOMAIN-CONTAINING PROTEIN-RELATED"/>
    <property type="match status" value="1"/>
</dbReference>
<dbReference type="OrthoDB" id="5978043at2759"/>
<organism evidence="1 3">
    <name type="scientific">Rotaria magnacalcarata</name>
    <dbReference type="NCBI Taxonomy" id="392030"/>
    <lineage>
        <taxon>Eukaryota</taxon>
        <taxon>Metazoa</taxon>
        <taxon>Spiralia</taxon>
        <taxon>Gnathifera</taxon>
        <taxon>Rotifera</taxon>
        <taxon>Eurotatoria</taxon>
        <taxon>Bdelloidea</taxon>
        <taxon>Philodinida</taxon>
        <taxon>Philodinidae</taxon>
        <taxon>Rotaria</taxon>
    </lineage>
</organism>
<gene>
    <name evidence="2" type="ORF">GIL414_LOCUS7272</name>
    <name evidence="1" type="ORF">KQP761_LOCUS37226</name>
</gene>
<dbReference type="Proteomes" id="UP000663834">
    <property type="component" value="Unassembled WGS sequence"/>
</dbReference>
<evidence type="ECO:0000313" key="1">
    <source>
        <dbReference type="EMBL" id="CAF1682745.1"/>
    </source>
</evidence>
<evidence type="ECO:0000313" key="3">
    <source>
        <dbReference type="Proteomes" id="UP000663834"/>
    </source>
</evidence>
<accession>A0A816H6S6</accession>
<proteinExistence type="predicted"/>
<evidence type="ECO:0000313" key="2">
    <source>
        <dbReference type="EMBL" id="CAF3915090.1"/>
    </source>
</evidence>
<name>A0A816H6S6_9BILA</name>
<dbReference type="EMBL" id="CAJNOW010021095">
    <property type="protein sequence ID" value="CAF1682745.1"/>
    <property type="molecule type" value="Genomic_DNA"/>
</dbReference>
<dbReference type="AlphaFoldDB" id="A0A816H6S6"/>
<protein>
    <submittedName>
        <fullName evidence="1">Uncharacterized protein</fullName>
    </submittedName>
</protein>
<dbReference type="PANTHER" id="PTHR33198:SF19">
    <property type="entry name" value="CCHC-TYPE DOMAIN-CONTAINING PROTEIN"/>
    <property type="match status" value="1"/>
</dbReference>
<reference evidence="1" key="1">
    <citation type="submission" date="2021-02" db="EMBL/GenBank/DDBJ databases">
        <authorList>
            <person name="Nowell W R."/>
        </authorList>
    </citation>
    <scope>NUCLEOTIDE SEQUENCE</scope>
</reference>
<dbReference type="EMBL" id="CAJOBJ010002193">
    <property type="protein sequence ID" value="CAF3915090.1"/>
    <property type="molecule type" value="Genomic_DNA"/>
</dbReference>
<sequence>MAKSNPTTTSTSAPTSTATFSSIPALHAFDSRSTTWQSYRDRINFYFKANRIVHEDDKKALFLWSVGDSTYSLLESLVSPRLLTDESSGFNDLVKLLDVHYDATKNIMTSTYDFYSCHQKPGQPFAEWKAELCEKLRYCGFTTSVLATKSQDRALRDMYVIGTNNPKIRQALLKEQDPDLIYE</sequence>
<dbReference type="Proteomes" id="UP000681720">
    <property type="component" value="Unassembled WGS sequence"/>
</dbReference>
<comment type="caution">
    <text evidence="1">The sequence shown here is derived from an EMBL/GenBank/DDBJ whole genome shotgun (WGS) entry which is preliminary data.</text>
</comment>